<evidence type="ECO:0000256" key="1">
    <source>
        <dbReference type="ARBA" id="ARBA00006739"/>
    </source>
</evidence>
<dbReference type="Proteomes" id="UP000037405">
    <property type="component" value="Unassembled WGS sequence"/>
</dbReference>
<dbReference type="AlphaFoldDB" id="A0A0M0FZC6"/>
<dbReference type="SUPFAM" id="SSF53448">
    <property type="entry name" value="Nucleotide-diphospho-sugar transferases"/>
    <property type="match status" value="1"/>
</dbReference>
<keyword evidence="4" id="KW-1185">Reference proteome</keyword>
<dbReference type="GO" id="GO:0016758">
    <property type="term" value="F:hexosyltransferase activity"/>
    <property type="evidence" value="ECO:0007669"/>
    <property type="project" value="UniProtKB-ARBA"/>
</dbReference>
<dbReference type="EMBL" id="LGUE01000008">
    <property type="protein sequence ID" value="KON82910.1"/>
    <property type="molecule type" value="Genomic_DNA"/>
</dbReference>
<organism evidence="3 4">
    <name type="scientific">Rossellomorea marisflavi</name>
    <dbReference type="NCBI Taxonomy" id="189381"/>
    <lineage>
        <taxon>Bacteria</taxon>
        <taxon>Bacillati</taxon>
        <taxon>Bacillota</taxon>
        <taxon>Bacilli</taxon>
        <taxon>Bacillales</taxon>
        <taxon>Bacillaceae</taxon>
        <taxon>Rossellomorea</taxon>
    </lineage>
</organism>
<dbReference type="InterPro" id="IPR029044">
    <property type="entry name" value="Nucleotide-diphossugar_trans"/>
</dbReference>
<comment type="caution">
    <text evidence="3">The sequence shown here is derived from an EMBL/GenBank/DDBJ whole genome shotgun (WGS) entry which is preliminary data.</text>
</comment>
<dbReference type="PATRIC" id="fig|189381.12.peg.3283"/>
<evidence type="ECO:0000259" key="2">
    <source>
        <dbReference type="Pfam" id="PF00535"/>
    </source>
</evidence>
<dbReference type="Pfam" id="PF00535">
    <property type="entry name" value="Glycos_transf_2"/>
    <property type="match status" value="1"/>
</dbReference>
<keyword evidence="3" id="KW-0808">Transferase</keyword>
<proteinExistence type="inferred from homology"/>
<dbReference type="CDD" id="cd00761">
    <property type="entry name" value="Glyco_tranf_GTA_type"/>
    <property type="match status" value="1"/>
</dbReference>
<dbReference type="PANTHER" id="PTHR22916">
    <property type="entry name" value="GLYCOSYLTRANSFERASE"/>
    <property type="match status" value="1"/>
</dbReference>
<dbReference type="PANTHER" id="PTHR22916:SF3">
    <property type="entry name" value="UDP-GLCNAC:BETAGAL BETA-1,3-N-ACETYLGLUCOSAMINYLTRANSFERASE-LIKE PROTEIN 1"/>
    <property type="match status" value="1"/>
</dbReference>
<reference evidence="4" key="1">
    <citation type="submission" date="2015-07" db="EMBL/GenBank/DDBJ databases">
        <title>Fjat-14235 jcm11544.</title>
        <authorList>
            <person name="Liu B."/>
            <person name="Wang J."/>
            <person name="Zhu Y."/>
            <person name="Liu G."/>
            <person name="Chen Q."/>
            <person name="Chen Z."/>
            <person name="Lan J."/>
            <person name="Che J."/>
            <person name="Ge C."/>
            <person name="Shi H."/>
            <person name="Pan Z."/>
            <person name="Liu X."/>
        </authorList>
    </citation>
    <scope>NUCLEOTIDE SEQUENCE [LARGE SCALE GENOMIC DNA]</scope>
    <source>
        <strain evidence="4">JCM 11544</strain>
    </source>
</reference>
<accession>A0A0M0FZC6</accession>
<evidence type="ECO:0000313" key="3">
    <source>
        <dbReference type="EMBL" id="KON82910.1"/>
    </source>
</evidence>
<evidence type="ECO:0000313" key="4">
    <source>
        <dbReference type="Proteomes" id="UP000037405"/>
    </source>
</evidence>
<protein>
    <submittedName>
        <fullName evidence="3">Glycosyl transferase</fullName>
    </submittedName>
</protein>
<comment type="similarity">
    <text evidence="1">Belongs to the glycosyltransferase 2 family.</text>
</comment>
<dbReference type="RefSeq" id="WP_053429561.1">
    <property type="nucleotide sequence ID" value="NZ_LGUE01000008.1"/>
</dbReference>
<gene>
    <name evidence="3" type="ORF">AF331_18880</name>
</gene>
<dbReference type="Gene3D" id="3.90.550.10">
    <property type="entry name" value="Spore Coat Polysaccharide Biosynthesis Protein SpsA, Chain A"/>
    <property type="match status" value="1"/>
</dbReference>
<dbReference type="OrthoDB" id="396512at2"/>
<dbReference type="InterPro" id="IPR001173">
    <property type="entry name" value="Glyco_trans_2-like"/>
</dbReference>
<feature type="domain" description="Glycosyltransferase 2-like" evidence="2">
    <location>
        <begin position="39"/>
        <end position="171"/>
    </location>
</feature>
<name>A0A0M0FZC6_9BACI</name>
<sequence length="514" mass="60023">MKLKDLLPFTKSEDEKYFERIPYSIHNHKALTKKTDVAVVVPVYNAEKYLRQTVDSVIVQTHGFQNITLILVDDGSKDKSRHMMLRYAELYPNIVAIFLEKNTGTPAFPRNLGAHLANSEYITFLDADDWLEHDGIRQLHTLMEETKCDYAVGKTVQIDSKEEKIIGRYESCMERRNVSPYSIPHIFYHLGPRARMLRLSFIKKHKIRYPEMKFAEDKQFFIDVLTQVGKISTTTEPIYFLNRIPDNVSLTKQTDIVEKMDTNIAVLKYVMQKNLPEEEEKMIVNRLVEFDSITRLFDRKHFIRSEDRTPYFQKFEEVMRVFYSFNRSYQLEDIMKKPLNKRYFTYLAQKDYDKVIELSTWSKFNGERSYQVIDGLPYTVAHLADGTDVNIEIPVEAKLVSEKQTGNGVTFTVEMKGHDIPEIQGVDFQHRDYITEVYNVAGQVEQAGSMVTITLAPEDMEKVGKGKYMMALRYEDYERLMVLKDAEAVCKLKSGKNSYQFYRTVKGNLSLRVK</sequence>